<sequence length="12" mass="1230">MSEMGKAMMGTG</sequence>
<protein>
    <submittedName>
        <fullName evidence="1">Uncharacterized protein</fullName>
    </submittedName>
</protein>
<accession>A0A098EEV2</accession>
<gene>
    <name evidence="1" type="ORF">ANAPHAGO_00191</name>
</gene>
<organism evidence="1 2">
    <name type="scientific">Anaplasma phagocytophilum</name>
    <name type="common">Ehrlichia phagocytophila</name>
    <dbReference type="NCBI Taxonomy" id="948"/>
    <lineage>
        <taxon>Bacteria</taxon>
        <taxon>Pseudomonadati</taxon>
        <taxon>Pseudomonadota</taxon>
        <taxon>Alphaproteobacteria</taxon>
        <taxon>Rickettsiales</taxon>
        <taxon>Anaplasmataceae</taxon>
        <taxon>Anaplasma</taxon>
        <taxon>phagocytophilum group</taxon>
    </lineage>
</organism>
<evidence type="ECO:0000313" key="2">
    <source>
        <dbReference type="Proteomes" id="UP000055047"/>
    </source>
</evidence>
<dbReference type="EMBL" id="CCXQ01000086">
    <property type="protein sequence ID" value="CEG20818.1"/>
    <property type="molecule type" value="Genomic_DNA"/>
</dbReference>
<name>A0A098EEV2_ANAPH</name>
<proteinExistence type="predicted"/>
<dbReference type="Proteomes" id="UP000055047">
    <property type="component" value="Unassembled WGS sequence"/>
</dbReference>
<reference evidence="1 2" key="1">
    <citation type="submission" date="2014-09" db="EMBL/GenBank/DDBJ databases">
        <authorList>
            <person name="Loux Valentin"/>
            <person name="Dugat Thibaut"/>
        </authorList>
    </citation>
    <scope>NUCLEOTIDE SEQUENCE [LARGE SCALE GENOMIC DNA]</scope>
    <source>
        <strain evidence="1 2">BOV-10_179</strain>
    </source>
</reference>
<evidence type="ECO:0000313" key="1">
    <source>
        <dbReference type="EMBL" id="CEG20818.1"/>
    </source>
</evidence>